<sequence>MFEFNLKPSYLEKYYSCDYLTEAEWIEEMQPNKIIGISFILLASVFLIVYIPVIIVLSQNEFLTKSSCYSILLYISIIDSCTITINGIIFGYLSIRGDNLCTSYKMVMFAGEGSLIGWYITTSSVTILGINRLLEACNRTWANFFFEGKKVIFWLIASFAYGLFIGLFTPPMLFTGKHYAVFFNPFVDIEKVKPTYPEHYENWPHAYHNISICVILPILYATICAVFFCKLKSANSEAAQTSKTQNSLLIQSLLICTATFLAGSIYVR</sequence>
<protein>
    <submittedName>
        <fullName evidence="2">G_PROTEIN_RECEP_F1_2 domain-containing protein</fullName>
    </submittedName>
</protein>
<proteinExistence type="predicted"/>
<accession>A0AC35UBU9</accession>
<name>A0AC35UBU9_9BILA</name>
<evidence type="ECO:0000313" key="2">
    <source>
        <dbReference type="WBParaSite" id="RSKR_0000968950.1"/>
    </source>
</evidence>
<reference evidence="2" key="1">
    <citation type="submission" date="2016-11" db="UniProtKB">
        <authorList>
            <consortium name="WormBaseParasite"/>
        </authorList>
    </citation>
    <scope>IDENTIFICATION</scope>
    <source>
        <strain evidence="2">KR3021</strain>
    </source>
</reference>
<dbReference type="WBParaSite" id="RSKR_0000968950.1">
    <property type="protein sequence ID" value="RSKR_0000968950.1"/>
    <property type="gene ID" value="RSKR_0000968950"/>
</dbReference>
<organism evidence="1 2">
    <name type="scientific">Rhabditophanes sp. KR3021</name>
    <dbReference type="NCBI Taxonomy" id="114890"/>
    <lineage>
        <taxon>Eukaryota</taxon>
        <taxon>Metazoa</taxon>
        <taxon>Ecdysozoa</taxon>
        <taxon>Nematoda</taxon>
        <taxon>Chromadorea</taxon>
        <taxon>Rhabditida</taxon>
        <taxon>Tylenchina</taxon>
        <taxon>Panagrolaimomorpha</taxon>
        <taxon>Strongyloidoidea</taxon>
        <taxon>Alloionematidae</taxon>
        <taxon>Rhabditophanes</taxon>
    </lineage>
</organism>
<dbReference type="Proteomes" id="UP000095286">
    <property type="component" value="Unplaced"/>
</dbReference>
<evidence type="ECO:0000313" key="1">
    <source>
        <dbReference type="Proteomes" id="UP000095286"/>
    </source>
</evidence>